<reference evidence="2" key="1">
    <citation type="submission" date="2019-02" db="EMBL/GenBank/DDBJ databases">
        <title>Draft genome sequence of Sphaerospermopsis reniformis NIES-1949.</title>
        <authorList>
            <person name="Yamaguchi H."/>
            <person name="Suzuki S."/>
            <person name="Kawachi M."/>
        </authorList>
    </citation>
    <scope>NUCLEOTIDE SEQUENCE [LARGE SCALE GENOMIC DNA]</scope>
    <source>
        <strain evidence="2">NIES-1949</strain>
    </source>
</reference>
<gene>
    <name evidence="1" type="ORF">SR1949_04080</name>
</gene>
<keyword evidence="2" id="KW-1185">Reference proteome</keyword>
<evidence type="ECO:0000313" key="1">
    <source>
        <dbReference type="EMBL" id="GCL35316.1"/>
    </source>
</evidence>
<proteinExistence type="predicted"/>
<comment type="caution">
    <text evidence="1">The sequence shown here is derived from an EMBL/GenBank/DDBJ whole genome shotgun (WGS) entry which is preliminary data.</text>
</comment>
<dbReference type="EMBL" id="BJCE01000007">
    <property type="protein sequence ID" value="GCL35316.1"/>
    <property type="molecule type" value="Genomic_DNA"/>
</dbReference>
<accession>A0A479ZUJ4</accession>
<sequence>MTPLDHTYMIPEKKSMSISMAEITDLRKITDNIINNIENRGLLLRKKES</sequence>
<dbReference type="AlphaFoldDB" id="A0A479ZUJ4"/>
<name>A0A479ZUJ4_9CYAN</name>
<evidence type="ECO:0000313" key="2">
    <source>
        <dbReference type="Proteomes" id="UP000300142"/>
    </source>
</evidence>
<dbReference type="Proteomes" id="UP000300142">
    <property type="component" value="Unassembled WGS sequence"/>
</dbReference>
<organism evidence="1 2">
    <name type="scientific">Sphaerospermopsis reniformis</name>
    <dbReference type="NCBI Taxonomy" id="531300"/>
    <lineage>
        <taxon>Bacteria</taxon>
        <taxon>Bacillati</taxon>
        <taxon>Cyanobacteriota</taxon>
        <taxon>Cyanophyceae</taxon>
        <taxon>Nostocales</taxon>
        <taxon>Aphanizomenonaceae</taxon>
        <taxon>Sphaerospermopsis</taxon>
    </lineage>
</organism>
<protein>
    <submittedName>
        <fullName evidence="1">Uncharacterized protein</fullName>
    </submittedName>
</protein>